<name>A0A178HYZ1_9HYPH</name>
<proteinExistence type="predicted"/>
<dbReference type="AlphaFoldDB" id="A0A178HYZ1"/>
<protein>
    <submittedName>
        <fullName evidence="1">Uncharacterized protein</fullName>
    </submittedName>
</protein>
<evidence type="ECO:0000313" key="2">
    <source>
        <dbReference type="Proteomes" id="UP000078389"/>
    </source>
</evidence>
<evidence type="ECO:0000313" key="1">
    <source>
        <dbReference type="EMBL" id="OAM77887.1"/>
    </source>
</evidence>
<dbReference type="EMBL" id="LVVY01000075">
    <property type="protein sequence ID" value="OAM77887.1"/>
    <property type="molecule type" value="Genomic_DNA"/>
</dbReference>
<reference evidence="1 2" key="1">
    <citation type="submission" date="2016-03" db="EMBL/GenBank/DDBJ databases">
        <title>Genome sequencing of Devosia sp. S37.</title>
        <authorList>
            <person name="Mohd Nor M."/>
        </authorList>
    </citation>
    <scope>NUCLEOTIDE SEQUENCE [LARGE SCALE GENOMIC DNA]</scope>
    <source>
        <strain evidence="1 2">S37</strain>
    </source>
</reference>
<accession>A0A178HYZ1</accession>
<comment type="caution">
    <text evidence="1">The sequence shown here is derived from an EMBL/GenBank/DDBJ whole genome shotgun (WGS) entry which is preliminary data.</text>
</comment>
<keyword evidence="2" id="KW-1185">Reference proteome</keyword>
<dbReference type="RefSeq" id="WP_067454514.1">
    <property type="nucleotide sequence ID" value="NZ_LVVY01000075.1"/>
</dbReference>
<sequence>MNQWSAYLVASVMSEQAGRPDVVLDVPPDLLEKQRMPVLRRYLSETQAQDVEDRVMTCLAMGSSLLVKRVALKFIRPSELSTTHLTTSAARVDFAQNRPIVSVQYRPRLGKSGRSGRPDRTSAKGQLIGAIAMTVARLDMAWSMAPEQFEQDAFLAIERRLEGVLGTVASLFNINASHYRASATPIADYCRNQGPALLAAHYRREISDLNRLYAAEVGRRGLEWAMGDEWRMLQGLVHLSSALETQRTGETSRTDSLSRFARRNGTTIEKLEGTPPRMHKSVRDNLVLESWRNIVNPSLLLKASMRFGLEAVEIFPSRQYLLPLLRAAAAAGQLALRKQTVTIDTLLLAGGITALFENAPVRDRLDDDLERMSSYVRTVFLSGLDGRAPFANASNVLHPSPGEPALFEPRPGGGNINIS</sequence>
<dbReference type="OrthoDB" id="9943317at2"/>
<organism evidence="1 2">
    <name type="scientific">Devosia elaeis</name>
    <dbReference type="NCBI Taxonomy" id="1770058"/>
    <lineage>
        <taxon>Bacteria</taxon>
        <taxon>Pseudomonadati</taxon>
        <taxon>Pseudomonadota</taxon>
        <taxon>Alphaproteobacteria</taxon>
        <taxon>Hyphomicrobiales</taxon>
        <taxon>Devosiaceae</taxon>
        <taxon>Devosia</taxon>
    </lineage>
</organism>
<gene>
    <name evidence="1" type="ORF">A3840_07945</name>
</gene>
<dbReference type="Proteomes" id="UP000078389">
    <property type="component" value="Unassembled WGS sequence"/>
</dbReference>